<name>A0A131YKZ7_RHIAP</name>
<protein>
    <recommendedName>
        <fullName evidence="11">Small ribosomal subunit protein mS39</fullName>
    </recommendedName>
</protein>
<dbReference type="GO" id="GO:0005840">
    <property type="term" value="C:ribosome"/>
    <property type="evidence" value="ECO:0007669"/>
    <property type="project" value="UniProtKB-KW"/>
</dbReference>
<dbReference type="Pfam" id="PF13812">
    <property type="entry name" value="PPR_3"/>
    <property type="match status" value="1"/>
</dbReference>
<keyword evidence="7" id="KW-0809">Transit peptide</keyword>
<dbReference type="InterPro" id="IPR002885">
    <property type="entry name" value="PPR_rpt"/>
</dbReference>
<keyword evidence="9" id="KW-0496">Mitochondrion</keyword>
<evidence type="ECO:0000256" key="13">
    <source>
        <dbReference type="SAM" id="MobiDB-lite"/>
    </source>
</evidence>
<feature type="repeat" description="PPR" evidence="12">
    <location>
        <begin position="245"/>
        <end position="279"/>
    </location>
</feature>
<sequence>MAARTALTCREYANTKKLLFVARRVPSRHASAQAAPSTSSAEKIVSGDVPTDGSGKQTIVIPKRIPRGPTDILKALASTVQRDFTAPHYKYHDDPFFIPASNVAKRTFALAKESGRKAAKFFLDKYPDSFAHNPAQPNVEAFNPKKKYTAETEVEESDLVACIENVDLDSAVVIYQNLKTKGTAVSQDVLQSFLELLCFYNCKQPLDEDLTEERWQRQMAPRETRKSWKDGGLAEQVFDSIENKDGRAYAALIQGMAKHYHVDKAYELFHEMTSKGMTPPLEVYNSLLSVVPFLRESYDSRWELAKEIMQGIERNQLKPNITTMNTALEIVSRFGASPSARKYALQIFSEMKHLGIEPCLASYYYLLVIFCKTRGAPSTILHSIMKEIENKSFEMRDPKDVFFFVSAMDVCHNHLLDKDLAYKVHELLNYGTNYNMIGDSFKESIYYQNFFKLLCSTENIDVFFDMYNKYVPNIYTPEPSVVCEILEAVDLNDAIHYVPQLWTDIVLFNHHERTNVIKAMLALMAKAKRPEDIQKQLATIAIDINERCDTPQTRRRLQPIEWTGQMFGDMMTVFLNTRDGLPDAWSVMQKLDREQHRVLGYPSQECLKNFAQAALNKKDEEKAFFCARYAAEIGFTDVGEHLRQGENFDKLSDKLKDKLKELLDTTVLGSSEDNGKGN</sequence>
<feature type="region of interest" description="Disordered" evidence="13">
    <location>
        <begin position="30"/>
        <end position="57"/>
    </location>
</feature>
<dbReference type="PROSITE" id="PS51375">
    <property type="entry name" value="PPR"/>
    <property type="match status" value="1"/>
</dbReference>
<organism evidence="14">
    <name type="scientific">Rhipicephalus appendiculatus</name>
    <name type="common">Brown ear tick</name>
    <dbReference type="NCBI Taxonomy" id="34631"/>
    <lineage>
        <taxon>Eukaryota</taxon>
        <taxon>Metazoa</taxon>
        <taxon>Ecdysozoa</taxon>
        <taxon>Arthropoda</taxon>
        <taxon>Chelicerata</taxon>
        <taxon>Arachnida</taxon>
        <taxon>Acari</taxon>
        <taxon>Parasitiformes</taxon>
        <taxon>Ixodida</taxon>
        <taxon>Ixodoidea</taxon>
        <taxon>Ixodidae</taxon>
        <taxon>Rhipicephalinae</taxon>
        <taxon>Rhipicephalus</taxon>
        <taxon>Rhipicephalus</taxon>
    </lineage>
</organism>
<dbReference type="Gene3D" id="1.25.40.10">
    <property type="entry name" value="Tetratricopeptide repeat domain"/>
    <property type="match status" value="2"/>
</dbReference>
<dbReference type="EMBL" id="GEDV01009966">
    <property type="protein sequence ID" value="JAP78591.1"/>
    <property type="molecule type" value="Transcribed_RNA"/>
</dbReference>
<evidence type="ECO:0000313" key="14">
    <source>
        <dbReference type="EMBL" id="JAP78591.1"/>
    </source>
</evidence>
<evidence type="ECO:0000256" key="4">
    <source>
        <dbReference type="ARBA" id="ARBA00022737"/>
    </source>
</evidence>
<evidence type="ECO:0000256" key="1">
    <source>
        <dbReference type="ARBA" id="ARBA00004173"/>
    </source>
</evidence>
<dbReference type="AlphaFoldDB" id="A0A131YKZ7"/>
<evidence type="ECO:0000256" key="10">
    <source>
        <dbReference type="ARBA" id="ARBA00023274"/>
    </source>
</evidence>
<dbReference type="InterPro" id="IPR037387">
    <property type="entry name" value="PTCD3"/>
</dbReference>
<feature type="compositionally biased region" description="Low complexity" evidence="13">
    <location>
        <begin position="30"/>
        <end position="41"/>
    </location>
</feature>
<reference evidence="14" key="1">
    <citation type="journal article" date="2016" name="Ticks Tick Borne Dis.">
        <title>De novo assembly and annotation of the salivary gland transcriptome of Rhipicephalus appendiculatus male and female ticks during blood feeding.</title>
        <authorList>
            <person name="de Castro M.H."/>
            <person name="de Klerk D."/>
            <person name="Pienaar R."/>
            <person name="Latif A.A."/>
            <person name="Rees D.J."/>
            <person name="Mans B.J."/>
        </authorList>
    </citation>
    <scope>NUCLEOTIDE SEQUENCE</scope>
    <source>
        <tissue evidence="14">Salivary glands</tissue>
    </source>
</reference>
<evidence type="ECO:0000256" key="8">
    <source>
        <dbReference type="ARBA" id="ARBA00022980"/>
    </source>
</evidence>
<keyword evidence="10" id="KW-0687">Ribonucleoprotein</keyword>
<dbReference type="GO" id="GO:0005739">
    <property type="term" value="C:mitochondrion"/>
    <property type="evidence" value="ECO:0007669"/>
    <property type="project" value="UniProtKB-SubCell"/>
</dbReference>
<keyword evidence="4" id="KW-0677">Repeat</keyword>
<dbReference type="GO" id="GO:1990904">
    <property type="term" value="C:ribonucleoprotein complex"/>
    <property type="evidence" value="ECO:0007669"/>
    <property type="project" value="UniProtKB-KW"/>
</dbReference>
<keyword evidence="8" id="KW-0689">Ribosomal protein</keyword>
<evidence type="ECO:0000256" key="2">
    <source>
        <dbReference type="ARBA" id="ARBA00008551"/>
    </source>
</evidence>
<evidence type="ECO:0000256" key="3">
    <source>
        <dbReference type="ARBA" id="ARBA00022730"/>
    </source>
</evidence>
<evidence type="ECO:0000256" key="9">
    <source>
        <dbReference type="ARBA" id="ARBA00023128"/>
    </source>
</evidence>
<keyword evidence="5" id="KW-0810">Translation regulation</keyword>
<dbReference type="PANTHER" id="PTHR16276">
    <property type="entry name" value="PENTATRICOPEPTIDE REPEAT DOMAIN-CONTAINING PROTEIN 3"/>
    <property type="match status" value="1"/>
</dbReference>
<evidence type="ECO:0000256" key="6">
    <source>
        <dbReference type="ARBA" id="ARBA00022884"/>
    </source>
</evidence>
<comment type="subcellular location">
    <subcellularLocation>
        <location evidence="1">Mitochondrion</location>
    </subcellularLocation>
</comment>
<dbReference type="Pfam" id="PF22330">
    <property type="entry name" value="Rib_mS39_PPR"/>
    <property type="match status" value="1"/>
</dbReference>
<dbReference type="GO" id="GO:0032543">
    <property type="term" value="P:mitochondrial translation"/>
    <property type="evidence" value="ECO:0007669"/>
    <property type="project" value="InterPro"/>
</dbReference>
<dbReference type="GO" id="GO:0043024">
    <property type="term" value="F:ribosomal small subunit binding"/>
    <property type="evidence" value="ECO:0007669"/>
    <property type="project" value="InterPro"/>
</dbReference>
<dbReference type="InterPro" id="IPR055063">
    <property type="entry name" value="Rib_mS39_PPR"/>
</dbReference>
<dbReference type="InterPro" id="IPR011990">
    <property type="entry name" value="TPR-like_helical_dom_sf"/>
</dbReference>
<evidence type="ECO:0000256" key="7">
    <source>
        <dbReference type="ARBA" id="ARBA00022946"/>
    </source>
</evidence>
<comment type="similarity">
    <text evidence="2">Belongs to the mitochondrion-specific ribosomal protein mS39 family.</text>
</comment>
<accession>A0A131YKZ7</accession>
<dbReference type="NCBIfam" id="TIGR00756">
    <property type="entry name" value="PPR"/>
    <property type="match status" value="1"/>
</dbReference>
<dbReference type="GO" id="GO:0006417">
    <property type="term" value="P:regulation of translation"/>
    <property type="evidence" value="ECO:0007669"/>
    <property type="project" value="UniProtKB-KW"/>
</dbReference>
<proteinExistence type="inferred from homology"/>
<evidence type="ECO:0000256" key="11">
    <source>
        <dbReference type="ARBA" id="ARBA00035134"/>
    </source>
</evidence>
<evidence type="ECO:0000256" key="12">
    <source>
        <dbReference type="PROSITE-ProRule" id="PRU00708"/>
    </source>
</evidence>
<dbReference type="GO" id="GO:0019843">
    <property type="term" value="F:rRNA binding"/>
    <property type="evidence" value="ECO:0007669"/>
    <property type="project" value="UniProtKB-KW"/>
</dbReference>
<dbReference type="PANTHER" id="PTHR16276:SF1">
    <property type="entry name" value="SMALL RIBOSOMAL SUBUNIT PROTEIN MS39"/>
    <property type="match status" value="1"/>
</dbReference>
<keyword evidence="6" id="KW-0694">RNA-binding</keyword>
<evidence type="ECO:0000256" key="5">
    <source>
        <dbReference type="ARBA" id="ARBA00022845"/>
    </source>
</evidence>
<keyword evidence="3" id="KW-0699">rRNA-binding</keyword>